<comment type="caution">
    <text evidence="1">The sequence shown here is derived from an EMBL/GenBank/DDBJ whole genome shotgun (WGS) entry which is preliminary data.</text>
</comment>
<proteinExistence type="predicted"/>
<protein>
    <submittedName>
        <fullName evidence="1">Uncharacterized protein</fullName>
    </submittedName>
</protein>
<sequence>MLVRLPGPFLSVSFHRQSENSMAPFSASFDYRSQIIDNCEFFVAKYDIVTIITVRDPSGLFKAYAIRSNQDSRDVLLASEPSDVVLKAISSLHAKSCEAAHHYIATNGFSHPPDLKKTRFDEEDERDEDNDDNDDAASFVSGHSASSTAALSYWGSSDDEAATTPASSADPHTGDRRRGNGNEKGNNNNVNNTSRRRSSKPPASNKKQQQQARESTSSPRFPTEPYDTEEEEEHQIQPHQLPPPHHQQHLPPRVRLLSPVRSATSSAANTGSSYRPPPPPPGWTGPQHMPMPPPPPAARAIPIPTPQSSSHHQQQPGNLSHYYHPHHRPSPTGQPIPPPLPPSAGLVSIPTAQPKTGVTTGAEASPLNFVGPMRMAPTYKASMPNLSQHRNSTSSLATTTIPPYHQQQHSNPNPNTTTTTTPPSFAGGPPPPPPPQPQLQPQRLYDVRLTIRFGRGEQRILESCRASVRALQGAAVAYVRAHAASFGSSVMTGADLQASVRSAFFGPSEAYDMSTYRGDDLSRLFGALSAGGEIPRFEVEVEEVVD</sequence>
<evidence type="ECO:0000313" key="2">
    <source>
        <dbReference type="Proteomes" id="UP001497680"/>
    </source>
</evidence>
<evidence type="ECO:0000313" key="1">
    <source>
        <dbReference type="EMBL" id="KAI6092352.1"/>
    </source>
</evidence>
<reference evidence="1 2" key="1">
    <citation type="journal article" date="2022" name="New Phytol.">
        <title>Ecological generalism drives hyperdiversity of secondary metabolite gene clusters in xylarialean endophytes.</title>
        <authorList>
            <person name="Franco M.E.E."/>
            <person name="Wisecaver J.H."/>
            <person name="Arnold A.E."/>
            <person name="Ju Y.M."/>
            <person name="Slot J.C."/>
            <person name="Ahrendt S."/>
            <person name="Moore L.P."/>
            <person name="Eastman K.E."/>
            <person name="Scott K."/>
            <person name="Konkel Z."/>
            <person name="Mondo S.J."/>
            <person name="Kuo A."/>
            <person name="Hayes R.D."/>
            <person name="Haridas S."/>
            <person name="Andreopoulos B."/>
            <person name="Riley R."/>
            <person name="LaButti K."/>
            <person name="Pangilinan J."/>
            <person name="Lipzen A."/>
            <person name="Amirebrahimi M."/>
            <person name="Yan J."/>
            <person name="Adam C."/>
            <person name="Keymanesh K."/>
            <person name="Ng V."/>
            <person name="Louie K."/>
            <person name="Northen T."/>
            <person name="Drula E."/>
            <person name="Henrissat B."/>
            <person name="Hsieh H.M."/>
            <person name="Youens-Clark K."/>
            <person name="Lutzoni F."/>
            <person name="Miadlikowska J."/>
            <person name="Eastwood D.C."/>
            <person name="Hamelin R.C."/>
            <person name="Grigoriev I.V."/>
            <person name="U'Ren J.M."/>
        </authorList>
    </citation>
    <scope>NUCLEOTIDE SEQUENCE [LARGE SCALE GENOMIC DNA]</scope>
    <source>
        <strain evidence="1 2">ER1909</strain>
    </source>
</reference>
<accession>A0ACC0DJ57</accession>
<gene>
    <name evidence="1" type="ORF">F4821DRAFT_133738</name>
</gene>
<dbReference type="EMBL" id="MU394283">
    <property type="protein sequence ID" value="KAI6092352.1"/>
    <property type="molecule type" value="Genomic_DNA"/>
</dbReference>
<name>A0ACC0DJ57_9PEZI</name>
<dbReference type="Proteomes" id="UP001497680">
    <property type="component" value="Unassembled WGS sequence"/>
</dbReference>
<keyword evidence="2" id="KW-1185">Reference proteome</keyword>
<organism evidence="1 2">
    <name type="scientific">Hypoxylon rubiginosum</name>
    <dbReference type="NCBI Taxonomy" id="110542"/>
    <lineage>
        <taxon>Eukaryota</taxon>
        <taxon>Fungi</taxon>
        <taxon>Dikarya</taxon>
        <taxon>Ascomycota</taxon>
        <taxon>Pezizomycotina</taxon>
        <taxon>Sordariomycetes</taxon>
        <taxon>Xylariomycetidae</taxon>
        <taxon>Xylariales</taxon>
        <taxon>Hypoxylaceae</taxon>
        <taxon>Hypoxylon</taxon>
    </lineage>
</organism>